<evidence type="ECO:0000256" key="2">
    <source>
        <dbReference type="ARBA" id="ARBA00023052"/>
    </source>
</evidence>
<dbReference type="InterPro" id="IPR000399">
    <property type="entry name" value="TPP-bd_CS"/>
</dbReference>
<keyword evidence="5" id="KW-1185">Reference proteome</keyword>
<organism evidence="4 5">
    <name type="scientific">Chromobacterium piscinae</name>
    <dbReference type="NCBI Taxonomy" id="686831"/>
    <lineage>
        <taxon>Bacteria</taxon>
        <taxon>Pseudomonadati</taxon>
        <taxon>Pseudomonadota</taxon>
        <taxon>Betaproteobacteria</taxon>
        <taxon>Neisseriales</taxon>
        <taxon>Chromobacteriaceae</taxon>
        <taxon>Chromobacterium</taxon>
    </lineage>
</organism>
<dbReference type="Proteomes" id="UP001438292">
    <property type="component" value="Unassembled WGS sequence"/>
</dbReference>
<dbReference type="SUPFAM" id="SSF52518">
    <property type="entry name" value="Thiamin diphosphate-binding fold (THDP-binding)"/>
    <property type="match status" value="1"/>
</dbReference>
<dbReference type="PANTHER" id="PTHR18968">
    <property type="entry name" value="THIAMINE PYROPHOSPHATE ENZYMES"/>
    <property type="match status" value="1"/>
</dbReference>
<keyword evidence="2" id="KW-0786">Thiamine pyrophosphate</keyword>
<accession>A0ABV0HBH7</accession>
<gene>
    <name evidence="4" type="ORF">ABH309_22700</name>
</gene>
<dbReference type="Gene3D" id="3.40.50.970">
    <property type="match status" value="1"/>
</dbReference>
<dbReference type="PROSITE" id="PS00187">
    <property type="entry name" value="TPP_ENZYMES"/>
    <property type="match status" value="1"/>
</dbReference>
<comment type="caution">
    <text evidence="4">The sequence shown here is derived from an EMBL/GenBank/DDBJ whole genome shotgun (WGS) entry which is preliminary data.</text>
</comment>
<comment type="similarity">
    <text evidence="1">Belongs to the TPP enzyme family.</text>
</comment>
<dbReference type="PANTHER" id="PTHR18968:SF129">
    <property type="entry name" value="ACETOLACTATE SYNTHASE"/>
    <property type="match status" value="1"/>
</dbReference>
<name>A0ABV0HBH7_9NEIS</name>
<proteinExistence type="inferred from homology"/>
<reference evidence="4 5" key="1">
    <citation type="submission" date="2024-05" db="EMBL/GenBank/DDBJ databases">
        <authorList>
            <person name="De Oliveira J.P."/>
            <person name="Noriler S.A."/>
            <person name="De Oliveira A.G."/>
            <person name="Sipoli D.S."/>
        </authorList>
    </citation>
    <scope>NUCLEOTIDE SEQUENCE [LARGE SCALE GENOMIC DNA]</scope>
    <source>
        <strain evidence="4 5">LABIM186</strain>
    </source>
</reference>
<feature type="domain" description="Thiamine pyrophosphate enzyme TPP-binding" evidence="3">
    <location>
        <begin position="1"/>
        <end position="105"/>
    </location>
</feature>
<dbReference type="InterPro" id="IPR029061">
    <property type="entry name" value="THDP-binding"/>
</dbReference>
<dbReference type="InterPro" id="IPR011766">
    <property type="entry name" value="TPP_enzyme_TPP-bd"/>
</dbReference>
<dbReference type="Pfam" id="PF02775">
    <property type="entry name" value="TPP_enzyme_C"/>
    <property type="match status" value="1"/>
</dbReference>
<dbReference type="InterPro" id="IPR045229">
    <property type="entry name" value="TPP_enz"/>
</dbReference>
<evidence type="ECO:0000256" key="1">
    <source>
        <dbReference type="ARBA" id="ARBA00007812"/>
    </source>
</evidence>
<protein>
    <submittedName>
        <fullName evidence="4">Thiamine pyrophosphate-dependent enzyme</fullName>
    </submittedName>
</protein>
<dbReference type="RefSeq" id="WP_347788092.1">
    <property type="nucleotide sequence ID" value="NZ_JBDQQU010000308.1"/>
</dbReference>
<feature type="non-terminal residue" evidence="4">
    <location>
        <position position="107"/>
    </location>
</feature>
<evidence type="ECO:0000313" key="5">
    <source>
        <dbReference type="Proteomes" id="UP001438292"/>
    </source>
</evidence>
<dbReference type="EMBL" id="JBDQQU010000308">
    <property type="protein sequence ID" value="MEO3957256.1"/>
    <property type="molecule type" value="Genomic_DNA"/>
</dbReference>
<evidence type="ECO:0000313" key="4">
    <source>
        <dbReference type="EMBL" id="MEO3957256.1"/>
    </source>
</evidence>
<evidence type="ECO:0000259" key="3">
    <source>
        <dbReference type="Pfam" id="PF02775"/>
    </source>
</evidence>
<sequence>MPWAIGAWLVDPSRKVVSVSGDGGFLQSSMELETAVRLKANILHIIWVDNAYNMVAIQEEKKYQRLSGVNFGPVDFKAYAEAFGAAGFAVNSAAELEPTLRKAMDVN</sequence>